<dbReference type="KEGG" id="mfi:DSM1535_2454"/>
<evidence type="ECO:0000256" key="1">
    <source>
        <dbReference type="ARBA" id="ARBA00022448"/>
    </source>
</evidence>
<dbReference type="RefSeq" id="WP_048073747.1">
    <property type="nucleotide sequence ID" value="NZ_CALCVY010000150.1"/>
</dbReference>
<evidence type="ECO:0000256" key="2">
    <source>
        <dbReference type="ARBA" id="ARBA00022692"/>
    </source>
</evidence>
<comment type="similarity">
    <text evidence="8">Belongs to the SecE/SEC61-gamma family.</text>
</comment>
<comment type="function">
    <text evidence="8">Essential subunit of the Sec protein translocation channel SecYEG. Clamps together the 2 halves of SecY. May contact the channel plug during translocation.</text>
</comment>
<evidence type="ECO:0000313" key="12">
    <source>
        <dbReference type="EMBL" id="MBF4475384.1"/>
    </source>
</evidence>
<evidence type="ECO:0000256" key="6">
    <source>
        <dbReference type="ARBA" id="ARBA00023136"/>
    </source>
</evidence>
<dbReference type="GeneID" id="26738801"/>
<keyword evidence="5 8" id="KW-0811">Translocation</keyword>
<organism evidence="9 13">
    <name type="scientific">Methanobacterium formicicum</name>
    <dbReference type="NCBI Taxonomy" id="2162"/>
    <lineage>
        <taxon>Archaea</taxon>
        <taxon>Methanobacteriati</taxon>
        <taxon>Methanobacteriota</taxon>
        <taxon>Methanomada group</taxon>
        <taxon>Methanobacteria</taxon>
        <taxon>Methanobacteriales</taxon>
        <taxon>Methanobacteriaceae</taxon>
        <taxon>Methanobacterium</taxon>
    </lineage>
</organism>
<keyword evidence="2 8" id="KW-0812">Transmembrane</keyword>
<dbReference type="HAMAP" id="MF_00422">
    <property type="entry name" value="SecE"/>
    <property type="match status" value="1"/>
</dbReference>
<dbReference type="GO" id="GO:0009306">
    <property type="term" value="P:protein secretion"/>
    <property type="evidence" value="ECO:0007669"/>
    <property type="project" value="UniProtKB-UniRule"/>
</dbReference>
<gene>
    <name evidence="8 9" type="primary">secE</name>
    <name evidence="9" type="ORF">BRM9_1812</name>
    <name evidence="10" type="ORF">DSM1535_2454</name>
    <name evidence="12" type="ORF">ISP06_07935</name>
    <name evidence="11" type="ORF">MB9_0544</name>
</gene>
<dbReference type="GO" id="GO:0012505">
    <property type="term" value="C:endomembrane system"/>
    <property type="evidence" value="ECO:0007669"/>
    <property type="project" value="UniProtKB-SubCell"/>
</dbReference>
<comment type="subunit">
    <text evidence="8">Component of the Sec protein translocase complex. Heterotrimer consisting of SecY (alpha), SecG (beta) and SecE (gamma) subunits. The heterotrimers can form oligomers, although 1 heterotrimer is thought to be able to translocate proteins. Interacts with the ribosome. May interact with SecDF, and other proteins may be involved.</text>
</comment>
<dbReference type="KEGG" id="mfc:BRM9_1812"/>
<evidence type="ECO:0000313" key="10">
    <source>
        <dbReference type="EMBL" id="CEA14938.1"/>
    </source>
</evidence>
<evidence type="ECO:0000256" key="3">
    <source>
        <dbReference type="ARBA" id="ARBA00022927"/>
    </source>
</evidence>
<name>A0A089ZH76_METFO</name>
<dbReference type="NCBIfam" id="NF006909">
    <property type="entry name" value="PRK09400.1-4"/>
    <property type="match status" value="1"/>
</dbReference>
<keyword evidence="6 8" id="KW-0472">Membrane</keyword>
<dbReference type="Pfam" id="PF00584">
    <property type="entry name" value="SecE"/>
    <property type="match status" value="1"/>
</dbReference>
<evidence type="ECO:0000313" key="11">
    <source>
        <dbReference type="EMBL" id="CEL24191.1"/>
    </source>
</evidence>
<dbReference type="Proteomes" id="UP000029661">
    <property type="component" value="Chromosome"/>
</dbReference>
<dbReference type="EMBL" id="CP006933">
    <property type="protein sequence ID" value="AIS32620.1"/>
    <property type="molecule type" value="Genomic_DNA"/>
</dbReference>
<dbReference type="STRING" id="2162.BRM9_1812"/>
<dbReference type="PATRIC" id="fig|2162.10.peg.566"/>
<dbReference type="OrthoDB" id="52835at2157"/>
<keyword evidence="8" id="KW-1003">Cell membrane</keyword>
<keyword evidence="14" id="KW-1185">Reference proteome</keyword>
<keyword evidence="1 8" id="KW-0813">Transport</keyword>
<feature type="transmembrane region" description="Helical" evidence="8">
    <location>
        <begin position="33"/>
        <end position="58"/>
    </location>
</feature>
<dbReference type="GO" id="GO:0065002">
    <property type="term" value="P:intracellular protein transmembrane transport"/>
    <property type="evidence" value="ECO:0007669"/>
    <property type="project" value="UniProtKB-UniRule"/>
</dbReference>
<dbReference type="EMBL" id="JADIIL010000029">
    <property type="protein sequence ID" value="MBF4475384.1"/>
    <property type="molecule type" value="Genomic_DNA"/>
</dbReference>
<protein>
    <recommendedName>
        <fullName evidence="8">Protein translocase subunit SecE</fullName>
    </recommendedName>
    <alternativeName>
        <fullName evidence="8">Protein transport protein Sec61 gamma subunit homolog</fullName>
    </alternativeName>
</protein>
<dbReference type="PROSITE" id="PS01067">
    <property type="entry name" value="SECE_SEC61G"/>
    <property type="match status" value="1"/>
</dbReference>
<dbReference type="GO" id="GO:0008320">
    <property type="term" value="F:protein transmembrane transporter activity"/>
    <property type="evidence" value="ECO:0007669"/>
    <property type="project" value="UniProtKB-UniRule"/>
</dbReference>
<evidence type="ECO:0000313" key="14">
    <source>
        <dbReference type="Proteomes" id="UP000062768"/>
    </source>
</evidence>
<sequence length="62" mass="6830">MNLNKESMANFIKQCQRVLKVSRKPDREEYINVAKVTGIGIILIGVIGFIISIVAQLIQGTG</sequence>
<accession>A0A089ZH76</accession>
<reference evidence="11" key="2">
    <citation type="submission" date="2014-09" db="EMBL/GenBank/DDBJ databases">
        <authorList>
            <person name="Bishop-Lilly K.A."/>
            <person name="Broomall S.M."/>
            <person name="Chain P.S."/>
            <person name="Chertkov O."/>
            <person name="Coyne S.R."/>
            <person name="Daligault H.E."/>
            <person name="Davenport K.W."/>
            <person name="Erkkila T."/>
            <person name="Frey K.G."/>
            <person name="Gibbons H.S."/>
            <person name="Gu W."/>
            <person name="Jaissle J."/>
            <person name="Johnson S.L."/>
            <person name="Koroleva G.I."/>
            <person name="Ladner J.T."/>
            <person name="Lo C.-C."/>
            <person name="Minogue T.D."/>
            <person name="Munk C."/>
            <person name="Palacios G.F."/>
            <person name="Redden C.L."/>
            <person name="Rosenzweig C.N."/>
            <person name="Scholz M.B."/>
            <person name="Teshima H."/>
            <person name="Xu Y."/>
        </authorList>
    </citation>
    <scope>NUCLEOTIDE SEQUENCE</scope>
    <source>
        <strain evidence="11">Mb9</strain>
    </source>
</reference>
<dbReference type="InterPro" id="IPR001901">
    <property type="entry name" value="Translocase_SecE/Sec61-g"/>
</dbReference>
<evidence type="ECO:0000256" key="7">
    <source>
        <dbReference type="ARBA" id="ARBA00037847"/>
    </source>
</evidence>
<evidence type="ECO:0000313" key="13">
    <source>
        <dbReference type="Proteomes" id="UP000029661"/>
    </source>
</evidence>
<evidence type="ECO:0000256" key="5">
    <source>
        <dbReference type="ARBA" id="ARBA00023010"/>
    </source>
</evidence>
<dbReference type="AlphaFoldDB" id="A0A089ZH76"/>
<dbReference type="EMBL" id="LN734822">
    <property type="protein sequence ID" value="CEL24191.1"/>
    <property type="molecule type" value="Genomic_DNA"/>
</dbReference>
<keyword evidence="4 8" id="KW-1133">Transmembrane helix</keyword>
<dbReference type="EMBL" id="LN515531">
    <property type="protein sequence ID" value="CEA14938.1"/>
    <property type="molecule type" value="Genomic_DNA"/>
</dbReference>
<evidence type="ECO:0000313" key="9">
    <source>
        <dbReference type="EMBL" id="AIS32620.1"/>
    </source>
</evidence>
<dbReference type="Proteomes" id="UP000062768">
    <property type="component" value="Chromosome I"/>
</dbReference>
<dbReference type="NCBIfam" id="TIGR00327">
    <property type="entry name" value="secE_euk_arch"/>
    <property type="match status" value="1"/>
</dbReference>
<dbReference type="Proteomes" id="UP000606900">
    <property type="component" value="Unassembled WGS sequence"/>
</dbReference>
<reference evidence="9" key="1">
    <citation type="submission" date="2013-12" db="EMBL/GenBank/DDBJ databases">
        <title>The complete genome sequence of Methanobacterium sp. BRM9.</title>
        <authorList>
            <consortium name="Pastoral Greenhouse Gas Research Consortium"/>
            <person name="Kelly W.J."/>
            <person name="Leahy S.C."/>
            <person name="Perry R."/>
            <person name="Li D."/>
            <person name="Altermann E."/>
            <person name="Lambie S.C."/>
            <person name="Attwood G.T."/>
        </authorList>
    </citation>
    <scope>NUCLEOTIDE SEQUENCE [LARGE SCALE GENOMIC DNA]</scope>
    <source>
        <strain evidence="9">BRM9</strain>
    </source>
</reference>
<dbReference type="GO" id="GO:0006605">
    <property type="term" value="P:protein targeting"/>
    <property type="evidence" value="ECO:0007669"/>
    <property type="project" value="UniProtKB-UniRule"/>
</dbReference>
<evidence type="ECO:0000256" key="8">
    <source>
        <dbReference type="HAMAP-Rule" id="MF_00422"/>
    </source>
</evidence>
<dbReference type="InterPro" id="IPR023391">
    <property type="entry name" value="Prot_translocase_SecE_dom_sf"/>
</dbReference>
<keyword evidence="3 8" id="KW-0653">Protein transport</keyword>
<proteinExistence type="inferred from homology"/>
<dbReference type="SUPFAM" id="SSF103456">
    <property type="entry name" value="Preprotein translocase SecE subunit"/>
    <property type="match status" value="1"/>
</dbReference>
<reference evidence="12" key="3">
    <citation type="submission" date="2020-10" db="EMBL/GenBank/DDBJ databases">
        <title>Dehalococcoides mccartyi of a TCE/Cr reducing biochatode.</title>
        <authorList>
            <person name="Matturro B."/>
        </authorList>
    </citation>
    <scope>NUCLEOTIDE SEQUENCE</scope>
    <source>
        <strain evidence="12">Bin2</strain>
    </source>
</reference>
<comment type="subcellular location">
    <subcellularLocation>
        <location evidence="8">Cell membrane</location>
        <topology evidence="8">Single-pass membrane protein</topology>
    </subcellularLocation>
    <subcellularLocation>
        <location evidence="7">Endomembrane system</location>
        <topology evidence="7">Single-pass membrane protein</topology>
    </subcellularLocation>
</comment>
<dbReference type="InterPro" id="IPR008158">
    <property type="entry name" value="Translocase_Sec61-g"/>
</dbReference>
<dbReference type="GO" id="GO:0005886">
    <property type="term" value="C:plasma membrane"/>
    <property type="evidence" value="ECO:0007669"/>
    <property type="project" value="UniProtKB-SubCell"/>
</dbReference>
<dbReference type="Gene3D" id="1.20.5.820">
    <property type="entry name" value="Preprotein translocase SecE subunit"/>
    <property type="match status" value="1"/>
</dbReference>
<evidence type="ECO:0000256" key="4">
    <source>
        <dbReference type="ARBA" id="ARBA00022989"/>
    </source>
</evidence>